<dbReference type="PANTHER" id="PTHR10094:SF25">
    <property type="entry name" value="SCP2 STEROL-BINDING DOMAIN-CONTAINING PROTEIN 1"/>
    <property type="match status" value="1"/>
</dbReference>
<dbReference type="InterPro" id="IPR036527">
    <property type="entry name" value="SCP2_sterol-bd_dom_sf"/>
</dbReference>
<dbReference type="SUPFAM" id="SSF55718">
    <property type="entry name" value="SCP-like"/>
    <property type="match status" value="1"/>
</dbReference>
<evidence type="ECO:0000313" key="3">
    <source>
        <dbReference type="Proteomes" id="UP000071778"/>
    </source>
</evidence>
<evidence type="ECO:0000313" key="2">
    <source>
        <dbReference type="EMBL" id="AMP10962.1"/>
    </source>
</evidence>
<dbReference type="PATRIC" id="fig|279058.18.peg.3210"/>
<name>A0A127QMX5_9BURK</name>
<sequence length="121" mass="13026">MVAQQIFITTRGKNMTVNDIIKLMPACLKADAAVNMKNTIQFDISSPMYLRIEDGTCSAHDGVADAPDVALTMADDDLKALLKGELNGAMAFMSGKLKLKGDMMLAQRIPSLFDASKFPAA</sequence>
<protein>
    <submittedName>
        <fullName evidence="2">SCP-2 sterol transfer family protein</fullName>
    </submittedName>
</protein>
<accession>A0A127QMX5</accession>
<dbReference type="GO" id="GO:0005829">
    <property type="term" value="C:cytosol"/>
    <property type="evidence" value="ECO:0007669"/>
    <property type="project" value="TreeGrafter"/>
</dbReference>
<keyword evidence="3" id="KW-1185">Reference proteome</keyword>
<evidence type="ECO:0000259" key="1">
    <source>
        <dbReference type="Pfam" id="PF02036"/>
    </source>
</evidence>
<dbReference type="EMBL" id="CP013235">
    <property type="protein sequence ID" value="AMP10962.1"/>
    <property type="molecule type" value="Genomic_DNA"/>
</dbReference>
<dbReference type="Gene3D" id="3.30.1050.10">
    <property type="entry name" value="SCP2 sterol-binding domain"/>
    <property type="match status" value="1"/>
</dbReference>
<dbReference type="InterPro" id="IPR003033">
    <property type="entry name" value="SCP2_sterol-bd_dom"/>
</dbReference>
<dbReference type="PANTHER" id="PTHR10094">
    <property type="entry name" value="STEROL CARRIER PROTEIN 2 SCP-2 FAMILY PROTEIN"/>
    <property type="match status" value="1"/>
</dbReference>
<dbReference type="AlphaFoldDB" id="A0A127QMX5"/>
<dbReference type="Pfam" id="PF02036">
    <property type="entry name" value="SCP2"/>
    <property type="match status" value="1"/>
</dbReference>
<gene>
    <name evidence="2" type="ORF">CAter282_3259</name>
</gene>
<proteinExistence type="predicted"/>
<organism evidence="2 3">
    <name type="scientific">Collimonas arenae</name>
    <dbReference type="NCBI Taxonomy" id="279058"/>
    <lineage>
        <taxon>Bacteria</taxon>
        <taxon>Pseudomonadati</taxon>
        <taxon>Pseudomonadota</taxon>
        <taxon>Betaproteobacteria</taxon>
        <taxon>Burkholderiales</taxon>
        <taxon>Oxalobacteraceae</taxon>
        <taxon>Collimonas</taxon>
    </lineage>
</organism>
<dbReference type="Proteomes" id="UP000071778">
    <property type="component" value="Chromosome"/>
</dbReference>
<reference evidence="2 3" key="1">
    <citation type="submission" date="2015-11" db="EMBL/GenBank/DDBJ databases">
        <title>Exploring the genomic traits of fungus-feeding bacterial genus Collimonas.</title>
        <authorList>
            <person name="Song C."/>
            <person name="Schmidt R."/>
            <person name="de Jager V."/>
            <person name="Krzyzanowska D."/>
            <person name="Jongedijk E."/>
            <person name="Cankar K."/>
            <person name="Beekwilder J."/>
            <person name="van Veen A."/>
            <person name="de Boer W."/>
            <person name="van Veen J.A."/>
            <person name="Garbeva P."/>
        </authorList>
    </citation>
    <scope>NUCLEOTIDE SEQUENCE [LARGE SCALE GENOMIC DNA]</scope>
    <source>
        <strain evidence="2 3">Ter282</strain>
    </source>
</reference>
<feature type="domain" description="SCP2" evidence="1">
    <location>
        <begin position="28"/>
        <end position="114"/>
    </location>
</feature>